<dbReference type="Gramene" id="OQU75874">
    <property type="protein sequence ID" value="OQU75874"/>
    <property type="gene ID" value="SORBI_3010G048350"/>
</dbReference>
<name>A0A1W0VRH7_SORBI</name>
<protein>
    <recommendedName>
        <fullName evidence="1">Reverse transcriptase zinc-binding domain-containing protein</fullName>
    </recommendedName>
</protein>
<dbReference type="FunCoup" id="A0A1W0VRH7">
    <property type="interactions" value="208"/>
</dbReference>
<organism evidence="2 3">
    <name type="scientific">Sorghum bicolor</name>
    <name type="common">Sorghum</name>
    <name type="synonym">Sorghum vulgare</name>
    <dbReference type="NCBI Taxonomy" id="4558"/>
    <lineage>
        <taxon>Eukaryota</taxon>
        <taxon>Viridiplantae</taxon>
        <taxon>Streptophyta</taxon>
        <taxon>Embryophyta</taxon>
        <taxon>Tracheophyta</taxon>
        <taxon>Spermatophyta</taxon>
        <taxon>Magnoliopsida</taxon>
        <taxon>Liliopsida</taxon>
        <taxon>Poales</taxon>
        <taxon>Poaceae</taxon>
        <taxon>PACMAD clade</taxon>
        <taxon>Panicoideae</taxon>
        <taxon>Andropogonodae</taxon>
        <taxon>Andropogoneae</taxon>
        <taxon>Sorghinae</taxon>
        <taxon>Sorghum</taxon>
    </lineage>
</organism>
<sequence>MNLECYECVLCNQQTEESIEHLFIGCPFAVQAWHSINLDVNSDLLPLQNLELLRIQINESFFMEVIILLCWAIWMCRNNFIFRQIPPSTQNCKFIFKTEFNLLLCRARTKYFPKIQEWLDNLL</sequence>
<dbReference type="OMA" id="NESFFME"/>
<feature type="domain" description="Reverse transcriptase zinc-binding" evidence="1">
    <location>
        <begin position="5"/>
        <end position="33"/>
    </location>
</feature>
<reference evidence="3" key="2">
    <citation type="journal article" date="2018" name="Plant J.">
        <title>The Sorghum bicolor reference genome: improved assembly, gene annotations, a transcriptome atlas, and signatures of genome organization.</title>
        <authorList>
            <person name="McCormick R.F."/>
            <person name="Truong S.K."/>
            <person name="Sreedasyam A."/>
            <person name="Jenkins J."/>
            <person name="Shu S."/>
            <person name="Sims D."/>
            <person name="Kennedy M."/>
            <person name="Amirebrahimi M."/>
            <person name="Weers B.D."/>
            <person name="McKinley B."/>
            <person name="Mattison A."/>
            <person name="Morishige D.T."/>
            <person name="Grimwood J."/>
            <person name="Schmutz J."/>
            <person name="Mullet J.E."/>
        </authorList>
    </citation>
    <scope>NUCLEOTIDE SEQUENCE [LARGE SCALE GENOMIC DNA]</scope>
    <source>
        <strain evidence="3">cv. BTx623</strain>
    </source>
</reference>
<dbReference type="AlphaFoldDB" id="A0A1W0VRH7"/>
<dbReference type="EMBL" id="CM000769">
    <property type="protein sequence ID" value="OQU75874.1"/>
    <property type="molecule type" value="Genomic_DNA"/>
</dbReference>
<reference evidence="2 3" key="1">
    <citation type="journal article" date="2009" name="Nature">
        <title>The Sorghum bicolor genome and the diversification of grasses.</title>
        <authorList>
            <person name="Paterson A.H."/>
            <person name="Bowers J.E."/>
            <person name="Bruggmann R."/>
            <person name="Dubchak I."/>
            <person name="Grimwood J."/>
            <person name="Gundlach H."/>
            <person name="Haberer G."/>
            <person name="Hellsten U."/>
            <person name="Mitros T."/>
            <person name="Poliakov A."/>
            <person name="Schmutz J."/>
            <person name="Spannagl M."/>
            <person name="Tang H."/>
            <person name="Wang X."/>
            <person name="Wicker T."/>
            <person name="Bharti A.K."/>
            <person name="Chapman J."/>
            <person name="Feltus F.A."/>
            <person name="Gowik U."/>
            <person name="Grigoriev I.V."/>
            <person name="Lyons E."/>
            <person name="Maher C.A."/>
            <person name="Martis M."/>
            <person name="Narechania A."/>
            <person name="Otillar R.P."/>
            <person name="Penning B.W."/>
            <person name="Salamov A.A."/>
            <person name="Wang Y."/>
            <person name="Zhang L."/>
            <person name="Carpita N.C."/>
            <person name="Freeling M."/>
            <person name="Gingle A.R."/>
            <person name="Hash C.T."/>
            <person name="Keller B."/>
            <person name="Klein P."/>
            <person name="Kresovich S."/>
            <person name="McCann M.C."/>
            <person name="Ming R."/>
            <person name="Peterson D.G."/>
            <person name="Mehboob-ur-Rahman"/>
            <person name="Ware D."/>
            <person name="Westhoff P."/>
            <person name="Mayer K.F."/>
            <person name="Messing J."/>
            <person name="Rokhsar D.S."/>
        </authorList>
    </citation>
    <scope>NUCLEOTIDE SEQUENCE [LARGE SCALE GENOMIC DNA]</scope>
    <source>
        <strain evidence="3">cv. BTx623</strain>
    </source>
</reference>
<gene>
    <name evidence="2" type="ORF">SORBI_3010G048350</name>
</gene>
<evidence type="ECO:0000313" key="2">
    <source>
        <dbReference type="EMBL" id="OQU75874.1"/>
    </source>
</evidence>
<dbReference type="InParanoid" id="A0A1W0VRH7"/>
<evidence type="ECO:0000313" key="3">
    <source>
        <dbReference type="Proteomes" id="UP000000768"/>
    </source>
</evidence>
<accession>A0A1W0VRH7</accession>
<keyword evidence="3" id="KW-1185">Reference proteome</keyword>
<proteinExistence type="predicted"/>
<dbReference type="Proteomes" id="UP000000768">
    <property type="component" value="Chromosome 10"/>
</dbReference>
<dbReference type="InterPro" id="IPR026960">
    <property type="entry name" value="RVT-Znf"/>
</dbReference>
<dbReference type="Pfam" id="PF13966">
    <property type="entry name" value="zf-RVT"/>
    <property type="match status" value="1"/>
</dbReference>
<dbReference type="STRING" id="4558.A0A1W0VRH7"/>
<evidence type="ECO:0000259" key="1">
    <source>
        <dbReference type="Pfam" id="PF13966"/>
    </source>
</evidence>